<feature type="site" description="Deprotonates C-terminal active site Cys" evidence="7">
    <location>
        <position position="26"/>
    </location>
</feature>
<dbReference type="EMBL" id="CP003703">
    <property type="protein sequence ID" value="AFN65011.1"/>
    <property type="molecule type" value="Genomic_DNA"/>
</dbReference>
<dbReference type="Gene3D" id="3.40.30.10">
    <property type="entry name" value="Glutaredoxin"/>
    <property type="match status" value="1"/>
</dbReference>
<evidence type="ECO:0000313" key="11">
    <source>
        <dbReference type="Proteomes" id="UP000009005"/>
    </source>
</evidence>
<dbReference type="InterPro" id="IPR013766">
    <property type="entry name" value="Thioredoxin_domain"/>
</dbReference>
<evidence type="ECO:0000256" key="2">
    <source>
        <dbReference type="ARBA" id="ARBA00022448"/>
    </source>
</evidence>
<dbReference type="InterPro" id="IPR005746">
    <property type="entry name" value="Thioredoxin"/>
</dbReference>
<dbReference type="InterPro" id="IPR036249">
    <property type="entry name" value="Thioredoxin-like_sf"/>
</dbReference>
<feature type="active site" description="Nucleophile" evidence="7">
    <location>
        <position position="35"/>
    </location>
</feature>
<evidence type="ECO:0000256" key="3">
    <source>
        <dbReference type="ARBA" id="ARBA00022982"/>
    </source>
</evidence>
<feature type="domain" description="Thioredoxin" evidence="9">
    <location>
        <begin position="1"/>
        <end position="111"/>
    </location>
</feature>
<dbReference type="Pfam" id="PF00085">
    <property type="entry name" value="Thioredoxin"/>
    <property type="match status" value="1"/>
</dbReference>
<dbReference type="InterPro" id="IPR017937">
    <property type="entry name" value="Thioredoxin_CS"/>
</dbReference>
<dbReference type="CDD" id="cd02947">
    <property type="entry name" value="TRX_family"/>
    <property type="match status" value="1"/>
</dbReference>
<dbReference type="PIRSF" id="PIRSF000077">
    <property type="entry name" value="Thioredoxin"/>
    <property type="match status" value="1"/>
</dbReference>
<feature type="site" description="Contributes to redox potential value" evidence="7">
    <location>
        <position position="34"/>
    </location>
</feature>
<evidence type="ECO:0000313" key="10">
    <source>
        <dbReference type="EMBL" id="AFN65011.1"/>
    </source>
</evidence>
<keyword evidence="3" id="KW-0249">Electron transport</keyword>
<evidence type="ECO:0000256" key="1">
    <source>
        <dbReference type="ARBA" id="ARBA00008987"/>
    </source>
</evidence>
<dbReference type="OrthoDB" id="9790390at2"/>
<dbReference type="STRING" id="1197325.WEN_01060"/>
<accession>I6YAM8</accession>
<keyword evidence="5 8" id="KW-0676">Redox-active center</keyword>
<name>I6YAM8_MYCWM</name>
<dbReference type="KEGG" id="mwe:WEN_01060"/>
<evidence type="ECO:0000256" key="7">
    <source>
        <dbReference type="PIRSR" id="PIRSR000077-1"/>
    </source>
</evidence>
<dbReference type="GO" id="GO:0005737">
    <property type="term" value="C:cytoplasm"/>
    <property type="evidence" value="ECO:0007669"/>
    <property type="project" value="TreeGrafter"/>
</dbReference>
<comment type="similarity">
    <text evidence="1 6">Belongs to the thioredoxin family.</text>
</comment>
<evidence type="ECO:0000256" key="5">
    <source>
        <dbReference type="ARBA" id="ARBA00023284"/>
    </source>
</evidence>
<sequence length="111" mass="12839">MPEVKSLTSQEELQELLQGSHDLLLDFYADFCPPCRQLMPILFSLSLQEKYQDIKFIKIDVSSFPKLARKYEVSSIPTLILISKDSVKPIEKRVGFMNIDELSSLLDSYFF</sequence>
<dbReference type="RefSeq" id="WP_014849721.1">
    <property type="nucleotide sequence ID" value="NC_018149.1"/>
</dbReference>
<dbReference type="PATRIC" id="fig|1197325.3.peg.229"/>
<proteinExistence type="inferred from homology"/>
<dbReference type="PANTHER" id="PTHR45663">
    <property type="entry name" value="GEO12009P1"/>
    <property type="match status" value="1"/>
</dbReference>
<keyword evidence="4 8" id="KW-1015">Disulfide bond</keyword>
<feature type="active site" description="Nucleophile" evidence="7">
    <location>
        <position position="32"/>
    </location>
</feature>
<organism evidence="10 11">
    <name type="scientific">Mycoplasma wenyonii (strain Massachusetts)</name>
    <name type="common">Eperythrozoon wenyonii</name>
    <dbReference type="NCBI Taxonomy" id="1197325"/>
    <lineage>
        <taxon>Bacteria</taxon>
        <taxon>Bacillati</taxon>
        <taxon>Mycoplasmatota</taxon>
        <taxon>Mollicutes</taxon>
        <taxon>Mycoplasmataceae</taxon>
        <taxon>Mycoplasma</taxon>
    </lineage>
</organism>
<reference evidence="10 11" key="1">
    <citation type="journal article" date="2012" name="J. Bacteriol.">
        <title>Complete genome sequence of Mycoplasma wenyonii strain Massachusetts.</title>
        <authorList>
            <person name="Dos Santos A.P."/>
            <person name="Guimaraes A.M."/>
            <person name="do Nascimento N.C."/>
            <person name="Sanmiguel P.J."/>
            <person name="Messick J.B."/>
        </authorList>
    </citation>
    <scope>NUCLEOTIDE SEQUENCE [LARGE SCALE GENOMIC DNA]</scope>
    <source>
        <strain evidence="10 11">Massachusetts</strain>
    </source>
</reference>
<feature type="disulfide bond" description="Redox-active" evidence="8">
    <location>
        <begin position="32"/>
        <end position="35"/>
    </location>
</feature>
<feature type="site" description="Contributes to redox potential value" evidence="7">
    <location>
        <position position="33"/>
    </location>
</feature>
<keyword evidence="2" id="KW-0813">Transport</keyword>
<evidence type="ECO:0000256" key="4">
    <source>
        <dbReference type="ARBA" id="ARBA00023157"/>
    </source>
</evidence>
<dbReference type="SUPFAM" id="SSF52833">
    <property type="entry name" value="Thioredoxin-like"/>
    <property type="match status" value="1"/>
</dbReference>
<dbReference type="PANTHER" id="PTHR45663:SF11">
    <property type="entry name" value="GEO12009P1"/>
    <property type="match status" value="1"/>
</dbReference>
<dbReference type="PROSITE" id="PS51352">
    <property type="entry name" value="THIOREDOXIN_2"/>
    <property type="match status" value="1"/>
</dbReference>
<evidence type="ECO:0000256" key="6">
    <source>
        <dbReference type="PIRNR" id="PIRNR000077"/>
    </source>
</evidence>
<dbReference type="HOGENOM" id="CLU_090389_10_4_14"/>
<dbReference type="AlphaFoldDB" id="I6YAM8"/>
<dbReference type="GO" id="GO:0015035">
    <property type="term" value="F:protein-disulfide reductase activity"/>
    <property type="evidence" value="ECO:0007669"/>
    <property type="project" value="InterPro"/>
</dbReference>
<dbReference type="PROSITE" id="PS00194">
    <property type="entry name" value="THIOREDOXIN_1"/>
    <property type="match status" value="1"/>
</dbReference>
<protein>
    <recommendedName>
        <fullName evidence="6">Thioredoxin</fullName>
    </recommendedName>
</protein>
<evidence type="ECO:0000256" key="8">
    <source>
        <dbReference type="PIRSR" id="PIRSR000077-4"/>
    </source>
</evidence>
<keyword evidence="11" id="KW-1185">Reference proteome</keyword>
<evidence type="ECO:0000259" key="9">
    <source>
        <dbReference type="PROSITE" id="PS51352"/>
    </source>
</evidence>
<dbReference type="Proteomes" id="UP000009005">
    <property type="component" value="Chromosome"/>
</dbReference>
<gene>
    <name evidence="10" type="ordered locus">WEN_01060</name>
</gene>